<organism evidence="6 8">
    <name type="scientific">Candidatus Chlorohelix allophototropha</name>
    <dbReference type="NCBI Taxonomy" id="3003348"/>
    <lineage>
        <taxon>Bacteria</taxon>
        <taxon>Bacillati</taxon>
        <taxon>Chloroflexota</taxon>
        <taxon>Chloroflexia</taxon>
        <taxon>Candidatus Chloroheliales</taxon>
        <taxon>Candidatus Chloroheliaceae</taxon>
        <taxon>Candidatus Chlorohelix</taxon>
    </lineage>
</organism>
<dbReference type="EMBL" id="CP128401">
    <property type="protein sequence ID" value="WJW69983.1"/>
    <property type="molecule type" value="Genomic_DNA"/>
</dbReference>
<name>A0A8T7M3V7_9CHLR</name>
<dbReference type="EMBL" id="JACATZ010000001">
    <property type="protein sequence ID" value="NWJ46755.1"/>
    <property type="molecule type" value="Genomic_DNA"/>
</dbReference>
<dbReference type="InterPro" id="IPR001650">
    <property type="entry name" value="Helicase_C-like"/>
</dbReference>
<gene>
    <name evidence="6" type="ORF">HXX08_12820</name>
    <name evidence="7" type="ORF">OZ401_004784</name>
</gene>
<dbReference type="SMART" id="SM00487">
    <property type="entry name" value="DEXDc"/>
    <property type="match status" value="1"/>
</dbReference>
<evidence type="ECO:0000313" key="8">
    <source>
        <dbReference type="Proteomes" id="UP000521676"/>
    </source>
</evidence>
<dbReference type="SMART" id="SM00490">
    <property type="entry name" value="HELICc"/>
    <property type="match status" value="1"/>
</dbReference>
<accession>A0A8T7M3V7</accession>
<sequence length="1690" mass="190685">MDAFKLRGEVVANYSDYISSFLNILDDRIKLFLDTKLAEGVLWPEPLLQLSPAYEAAGTIEELVSQNILHPLCSRLFRADGKSLRLYKHQRTAIEIAEQGHNYVVTTGTGSGKSLTYLIPIINYILQHQPEKGKVRAIIVYPMNALINSQEQALNNFVKNLGSDNCPIRYKRYTGQESDTEKRAIQENPPHILLTNYVMLELMLTRPEERAFVDSASSALQFLVLDELHTYRGRQGADVALLVRRLRERCGNQQLQCIGTSATMSSGETRTERARAVAQVATKIFGAAVSLEHVVDETLRWGISQATDPTSQELTKALNSPLSPSLNWEELKQNPLATWIEKTFGLREDADGKLRRREPVTLWQGAQQLAELTGLTASTCATRLQMLFNYGSQVKSPENNPGFAFKLHQFFSQGGAIYSTIEAPDKRYLTLEGQHYAPGEDTEKLLYPIVFCRECGQEYYLCTYHTDKGAVIPRPPFPRDEQNTTEVIDGYLLVDAAGVWSEENTDLLPETWFKELKRGRELKKEYAAYKPRRLKVSTAGTLLANENQQNLISWFMPTPFLTCLRCGEVYTKRQVSDFGKLSRLSSEGRSTATTLLVLSAVKQMQQDGSLDKTAQKLLSFTDNRQDASLQAGHFNDFIEVALLRSAIFKALTKNTVGLDHTQVAGAVVTELGLTEETYAVEASPGGIGPLARRNQKVLQELIEYRIYEDLRRGWRVNQPNLEQCGLLLVDYDSLEEVCQSEKLWQGHAVLAETTPEIRLGVVRAILDYMRRELAISAECLEPDNQEALKKRVRIALKEPWTFDENEFLYSSTRFVQPGVPVSGQGERSFGPNTSLGRYLRSCNTWPTLTKNLDTAEYLILAKSLVEVLRKTGFLVEVAGAEGKAVQLRSDSLIWKVGDRNALMRDPVRTRRMNLAYERNSNPNRFFAKFYQETAASLQGIEGREHTGQVVQKLREAREQKFREGNLAALFCSPTMELGIDISNLNAVHLRNVPPTPANYAQRSGRAGRSGQPAFVASYCSIGSGHDQYYFRRPERMVAGVVAPPRLDLGNEELVSAHVHAIWLAVTGLKLGRSMIEVVDTAALTNNFPLRSEVALSIELKAEQVEKCLKTCQSILRTDEQDLAQTGWYSEEWLKNVITAAAQAFDLACERWRELYTAAERQLQEARADIDRRYQQRTADSDIEEAKRRESEALKQKDLLCNTGQDGETDFYPYRYFASEGFLPGYNFPRLPVQAFLSTGKESGTFLSRPRFLALTEFGPRNVIYHEGRKYRVTRTILPAGSAQQRLITAKLCNSCGYFHDSPTTVELCEQCGTQMDGSNSLTTDKLFEMTTMATQRIERITSEEEERTRQGYHITTHYRFPPGNRSIHATARDEGEEALIHLCYAPAATLWRVNHRWRRSTVPGFTLDLKRGIWAKRPGDEDDEALGTDQQQVLSGVRVLVRDTRNLLLVKPEDNSEDSFLASLQYALQRGIEAIFQVEEQELASERIGERTHRQILFWEAAEGGVGVLNRIVKDEKTLAEVAKAALEICHFDPLTGQEKPEEVKDCGRACYRCLLSYSNQPDHPLLNRYLVRDFLLKLVNGTTKDSDSQSLTSFEGQQLGAFAAKVYAHLKTSGRKLPDKYQPILDGVGITPDFYYSGAYICLFCIDDYTPIDLKVVKNELEDSGYRVLIINQADNLESQLTQLDTWLG</sequence>
<dbReference type="Proteomes" id="UP001431572">
    <property type="component" value="Plasmid unnamed1"/>
</dbReference>
<evidence type="ECO:0000256" key="1">
    <source>
        <dbReference type="ARBA" id="ARBA00022741"/>
    </source>
</evidence>
<dbReference type="Pfam" id="PF09369">
    <property type="entry name" value="MZB"/>
    <property type="match status" value="1"/>
</dbReference>
<dbReference type="PROSITE" id="PS51194">
    <property type="entry name" value="HELICASE_CTER"/>
    <property type="match status" value="1"/>
</dbReference>
<dbReference type="GO" id="GO:0004386">
    <property type="term" value="F:helicase activity"/>
    <property type="evidence" value="ECO:0007669"/>
    <property type="project" value="UniProtKB-KW"/>
</dbReference>
<feature type="domain" description="Helicase ATP-binding" evidence="4">
    <location>
        <begin position="94"/>
        <end position="282"/>
    </location>
</feature>
<dbReference type="SUPFAM" id="SSF52540">
    <property type="entry name" value="P-loop containing nucleoside triphosphate hydrolases"/>
    <property type="match status" value="2"/>
</dbReference>
<dbReference type="InterPro" id="IPR011545">
    <property type="entry name" value="DEAD/DEAH_box_helicase_dom"/>
</dbReference>
<proteinExistence type="predicted"/>
<dbReference type="Pfam" id="PF00271">
    <property type="entry name" value="Helicase_C"/>
    <property type="match status" value="1"/>
</dbReference>
<dbReference type="Pfam" id="PF00270">
    <property type="entry name" value="DEAD"/>
    <property type="match status" value="1"/>
</dbReference>
<keyword evidence="7" id="KW-0614">Plasmid</keyword>
<keyword evidence="3" id="KW-0175">Coiled coil</keyword>
<dbReference type="InterPro" id="IPR014001">
    <property type="entry name" value="Helicase_ATP-bd"/>
</dbReference>
<dbReference type="InterPro" id="IPR027417">
    <property type="entry name" value="P-loop_NTPase"/>
</dbReference>
<keyword evidence="6" id="KW-0378">Hydrolase</keyword>
<reference evidence="6 8" key="1">
    <citation type="submission" date="2020-06" db="EMBL/GenBank/DDBJ databases">
        <title>Anoxygenic phototrophic Chloroflexota member uses a Type I reaction center.</title>
        <authorList>
            <person name="Tsuji J.M."/>
            <person name="Shaw N.A."/>
            <person name="Nagashima S."/>
            <person name="Venkiteswaran J."/>
            <person name="Schiff S.L."/>
            <person name="Hanada S."/>
            <person name="Tank M."/>
            <person name="Neufeld J.D."/>
        </authorList>
    </citation>
    <scope>NUCLEOTIDE SEQUENCE [LARGE SCALE GENOMIC DNA]</scope>
    <source>
        <strain evidence="6">L227-S17</strain>
    </source>
</reference>
<evidence type="ECO:0000313" key="7">
    <source>
        <dbReference type="EMBL" id="WJW69983.1"/>
    </source>
</evidence>
<keyword evidence="9" id="KW-1185">Reference proteome</keyword>
<feature type="coiled-coil region" evidence="3">
    <location>
        <begin position="1148"/>
        <end position="1175"/>
    </location>
</feature>
<dbReference type="PANTHER" id="PTHR47962">
    <property type="entry name" value="ATP-DEPENDENT HELICASE LHR-RELATED-RELATED"/>
    <property type="match status" value="1"/>
</dbReference>
<dbReference type="PROSITE" id="PS51192">
    <property type="entry name" value="HELICASE_ATP_BIND_1"/>
    <property type="match status" value="1"/>
</dbReference>
<feature type="domain" description="Helicase C-terminal" evidence="5">
    <location>
        <begin position="888"/>
        <end position="1054"/>
    </location>
</feature>
<evidence type="ECO:0000256" key="2">
    <source>
        <dbReference type="ARBA" id="ARBA00022840"/>
    </source>
</evidence>
<keyword evidence="1" id="KW-0547">Nucleotide-binding</keyword>
<evidence type="ECO:0000256" key="3">
    <source>
        <dbReference type="SAM" id="Coils"/>
    </source>
</evidence>
<evidence type="ECO:0000259" key="4">
    <source>
        <dbReference type="PROSITE" id="PS51192"/>
    </source>
</evidence>
<dbReference type="InterPro" id="IPR018973">
    <property type="entry name" value="MZB"/>
</dbReference>
<dbReference type="CDD" id="cd17923">
    <property type="entry name" value="DEXHc_Hrq1-like"/>
    <property type="match status" value="1"/>
</dbReference>
<dbReference type="GO" id="GO:0005524">
    <property type="term" value="F:ATP binding"/>
    <property type="evidence" value="ECO:0007669"/>
    <property type="project" value="UniProtKB-KW"/>
</dbReference>
<keyword evidence="6" id="KW-0347">Helicase</keyword>
<evidence type="ECO:0000313" key="6">
    <source>
        <dbReference type="EMBL" id="NWJ46755.1"/>
    </source>
</evidence>
<dbReference type="Proteomes" id="UP000521676">
    <property type="component" value="Unassembled WGS sequence"/>
</dbReference>
<dbReference type="PANTHER" id="PTHR47962:SF5">
    <property type="entry name" value="ATP-DEPENDENT HELICASE LHR-RELATED"/>
    <property type="match status" value="1"/>
</dbReference>
<protein>
    <submittedName>
        <fullName evidence="6">DEAD/DEAH box helicase</fullName>
    </submittedName>
</protein>
<reference evidence="7" key="2">
    <citation type="journal article" date="2024" name="Nature">
        <title>Anoxygenic phototroph of the Chloroflexota uses a type I reaction centre.</title>
        <authorList>
            <person name="Tsuji J.M."/>
            <person name="Shaw N.A."/>
            <person name="Nagashima S."/>
            <person name="Venkiteswaran J.J."/>
            <person name="Schiff S.L."/>
            <person name="Watanabe T."/>
            <person name="Fukui M."/>
            <person name="Hanada S."/>
            <person name="Tank M."/>
            <person name="Neufeld J.D."/>
        </authorList>
    </citation>
    <scope>NUCLEOTIDE SEQUENCE</scope>
    <source>
        <strain evidence="7">L227-S17</strain>
        <plasmid evidence="7 9">unnamed1</plasmid>
    </source>
</reference>
<evidence type="ECO:0000259" key="5">
    <source>
        <dbReference type="PROSITE" id="PS51194"/>
    </source>
</evidence>
<evidence type="ECO:0000313" key="9">
    <source>
        <dbReference type="Proteomes" id="UP001431572"/>
    </source>
</evidence>
<keyword evidence="2" id="KW-0067">ATP-binding</keyword>
<dbReference type="GO" id="GO:0016887">
    <property type="term" value="F:ATP hydrolysis activity"/>
    <property type="evidence" value="ECO:0007669"/>
    <property type="project" value="TreeGrafter"/>
</dbReference>
<dbReference type="GO" id="GO:0003677">
    <property type="term" value="F:DNA binding"/>
    <property type="evidence" value="ECO:0007669"/>
    <property type="project" value="TreeGrafter"/>
</dbReference>
<geneLocation type="plasmid" evidence="7 9">
    <name>unnamed1</name>
</geneLocation>
<dbReference type="InterPro" id="IPR052511">
    <property type="entry name" value="ATP-dep_Helicase"/>
</dbReference>
<dbReference type="Gene3D" id="3.40.50.300">
    <property type="entry name" value="P-loop containing nucleotide triphosphate hydrolases"/>
    <property type="match status" value="2"/>
</dbReference>
<dbReference type="RefSeq" id="WP_341471867.1">
    <property type="nucleotide sequence ID" value="NZ_CP128401.1"/>
</dbReference>